<dbReference type="InterPro" id="IPR008930">
    <property type="entry name" value="Terpenoid_cyclase/PrenylTrfase"/>
</dbReference>
<dbReference type="Gene3D" id="1.50.10.20">
    <property type="match status" value="1"/>
</dbReference>
<comment type="caution">
    <text evidence="1">The sequence shown here is derived from an EMBL/GenBank/DDBJ whole genome shotgun (WGS) entry which is preliminary data.</text>
</comment>
<organism evidence="1 2">
    <name type="scientific">Motilimonas cestriensis</name>
    <dbReference type="NCBI Taxonomy" id="2742685"/>
    <lineage>
        <taxon>Bacteria</taxon>
        <taxon>Pseudomonadati</taxon>
        <taxon>Pseudomonadota</taxon>
        <taxon>Gammaproteobacteria</taxon>
        <taxon>Alteromonadales</taxon>
        <taxon>Alteromonadales genera incertae sedis</taxon>
        <taxon>Motilimonas</taxon>
    </lineage>
</organism>
<dbReference type="InterPro" id="IPR008969">
    <property type="entry name" value="CarboxyPept-like_regulatory"/>
</dbReference>
<dbReference type="CDD" id="cd00688">
    <property type="entry name" value="ISOPREN_C2_like"/>
    <property type="match status" value="1"/>
</dbReference>
<name>A0ABS8W8Z9_9GAMM</name>
<evidence type="ECO:0000313" key="2">
    <source>
        <dbReference type="Proteomes" id="UP001201273"/>
    </source>
</evidence>
<dbReference type="InterPro" id="IPR013784">
    <property type="entry name" value="Carb-bd-like_fold"/>
</dbReference>
<sequence length="905" mass="96885">MEMFLSKQGIADIQKCTIAFLLFFTFAFFSSLVKADTEKGYLWLASQQSVSGHFSDQTTLASSFQASSEAVNALLQANKSELFSLSNAQSYLNLQNSVNTESIARLLNAGVTDGAKRVELLNQLLAMQNEDGGFSFKAGFDSSVLDTSFALLTLSQLQFDDSQVLSKAMGYLSVNQTSGGGFFLSNSNQPSIYLTAMASKALQGYIFKYRVGDIIDKASDFILSDQASLNNVWVSSIALQAVIPVVTDSTAYAGIIENIIAQQLENGSWEDDVYVTALTLNALYLAKNIKFPVDPSSGSFSGSVTDASNQLPLSKVEINVVGNTNIKVLTDEHGKFHIENLAPGNYQVTYSLLGYGIGTINANLEAGQLISLGQTRLQAVSTESVLYGVITDATTGLPLSGVLVKTENEATTEAITGIDGSYRLVTKSGETSVSVSLAEYDSVTIMTNLVAGVTSRLSPSLYKAGTTPDNLNTIIKGIVIDDIYKQKLANVSVSIQGYDVSVLTNSQGEFTLESPQAEAVLSFNLAGYSPIYLNVLSPLGGMSNVGVVPLSTTTAGESSSIFGLVSDEVTGTPIAGALVTAEGTGVEARTNADGVYELVNITTLDFSLFVKATGFMSKLIAVKLAPYDRIQQDINLTSSSNGGVEITELVSDQTSYPAYTGVVLNTALFNASAEAKNVRVVTEIFDAQNEIINSKSNSSATGGLDSEDLIPVLPQEVKDLTTNWYTGIQKPGSYSVIVKVYDGLSTRILSEKKTVFSITATQKISKLKITPKPLFAHVSETANVELNSVLSNRSNVPVTVKLGYNFIDSSSVVIKSGVVDVVIDPEEMTKTIQLAQHTHTFLEKGEYNLSFEVMSETKPVESEIGLIMVSPTTRLEVQQDISPKVLIPNGNKRISVKINLQGVEQ</sequence>
<evidence type="ECO:0000313" key="1">
    <source>
        <dbReference type="EMBL" id="MCE2593855.1"/>
    </source>
</evidence>
<dbReference type="Pfam" id="PF13620">
    <property type="entry name" value="CarboxypepD_reg"/>
    <property type="match status" value="2"/>
</dbReference>
<dbReference type="SUPFAM" id="SSF49464">
    <property type="entry name" value="Carboxypeptidase regulatory domain-like"/>
    <property type="match status" value="3"/>
</dbReference>
<dbReference type="EMBL" id="JAIMJA010000002">
    <property type="protein sequence ID" value="MCE2593855.1"/>
    <property type="molecule type" value="Genomic_DNA"/>
</dbReference>
<dbReference type="RefSeq" id="WP_233051431.1">
    <property type="nucleotide sequence ID" value="NZ_JAIMJA010000002.1"/>
</dbReference>
<accession>A0ABS8W8Z9</accession>
<proteinExistence type="predicted"/>
<dbReference type="Proteomes" id="UP001201273">
    <property type="component" value="Unassembled WGS sequence"/>
</dbReference>
<dbReference type="SUPFAM" id="SSF49452">
    <property type="entry name" value="Starch-binding domain-like"/>
    <property type="match status" value="1"/>
</dbReference>
<dbReference type="SUPFAM" id="SSF48239">
    <property type="entry name" value="Terpenoid cyclases/Protein prenyltransferases"/>
    <property type="match status" value="1"/>
</dbReference>
<reference evidence="1 2" key="1">
    <citation type="journal article" date="2022" name="Environ. Microbiol. Rep.">
        <title>Eco-phylogenetic analyses reveal divergent evolution of vitamin B12 metabolism in the marine bacterial family 'Psychromonadaceae'.</title>
        <authorList>
            <person name="Jin X."/>
            <person name="Yang Y."/>
            <person name="Cao H."/>
            <person name="Gao B."/>
            <person name="Zhao Z."/>
        </authorList>
    </citation>
    <scope>NUCLEOTIDE SEQUENCE [LARGE SCALE GENOMIC DNA]</scope>
    <source>
        <strain evidence="1 2">MKS20</strain>
    </source>
</reference>
<dbReference type="Gene3D" id="2.60.40.1120">
    <property type="entry name" value="Carboxypeptidase-like, regulatory domain"/>
    <property type="match status" value="4"/>
</dbReference>
<dbReference type="Pfam" id="PF13715">
    <property type="entry name" value="CarbopepD_reg_2"/>
    <property type="match status" value="1"/>
</dbReference>
<gene>
    <name evidence="1" type="ORF">K6Y31_03395</name>
</gene>
<keyword evidence="2" id="KW-1185">Reference proteome</keyword>
<protein>
    <submittedName>
        <fullName evidence="1">Carboxypeptidase-like regulatory domain-containing protein</fullName>
    </submittedName>
</protein>